<reference evidence="1 2" key="1">
    <citation type="submission" date="2020-05" db="EMBL/GenBank/DDBJ databases">
        <title>WGS assembly of Panicum virgatum.</title>
        <authorList>
            <person name="Lovell J.T."/>
            <person name="Jenkins J."/>
            <person name="Shu S."/>
            <person name="Juenger T.E."/>
            <person name="Schmutz J."/>
        </authorList>
    </citation>
    <scope>NUCLEOTIDE SEQUENCE [LARGE SCALE GENOMIC DNA]</scope>
    <source>
        <strain evidence="2">cv. AP13</strain>
    </source>
</reference>
<protein>
    <submittedName>
        <fullName evidence="1">Uncharacterized protein</fullName>
    </submittedName>
</protein>
<evidence type="ECO:0000313" key="2">
    <source>
        <dbReference type="Proteomes" id="UP000823388"/>
    </source>
</evidence>
<dbReference type="PANTHER" id="PTHR47488">
    <property type="entry name" value="HEAVY METAL TRANSPORT/DETOXIFICATION SUPERFAMILY PROTEIN"/>
    <property type="match status" value="1"/>
</dbReference>
<keyword evidence="2" id="KW-1185">Reference proteome</keyword>
<organism evidence="1 2">
    <name type="scientific">Panicum virgatum</name>
    <name type="common">Blackwell switchgrass</name>
    <dbReference type="NCBI Taxonomy" id="38727"/>
    <lineage>
        <taxon>Eukaryota</taxon>
        <taxon>Viridiplantae</taxon>
        <taxon>Streptophyta</taxon>
        <taxon>Embryophyta</taxon>
        <taxon>Tracheophyta</taxon>
        <taxon>Spermatophyta</taxon>
        <taxon>Magnoliopsida</taxon>
        <taxon>Liliopsida</taxon>
        <taxon>Poales</taxon>
        <taxon>Poaceae</taxon>
        <taxon>PACMAD clade</taxon>
        <taxon>Panicoideae</taxon>
        <taxon>Panicodae</taxon>
        <taxon>Paniceae</taxon>
        <taxon>Panicinae</taxon>
        <taxon>Panicum</taxon>
        <taxon>Panicum sect. Hiantes</taxon>
    </lineage>
</organism>
<dbReference type="InterPro" id="IPR044169">
    <property type="entry name" value="PI21"/>
</dbReference>
<dbReference type="AlphaFoldDB" id="A0A8T0PZY5"/>
<proteinExistence type="predicted"/>
<name>A0A8T0PZY5_PANVG</name>
<accession>A0A8T0PZY5</accession>
<dbReference type="GO" id="GO:1900150">
    <property type="term" value="P:regulation of defense response to fungus"/>
    <property type="evidence" value="ECO:0007669"/>
    <property type="project" value="InterPro"/>
</dbReference>
<dbReference type="PANTHER" id="PTHR47488:SF12">
    <property type="entry name" value="PROTEIN PYRICULARIA ORYZAE RESISTANCE 21"/>
    <property type="match status" value="1"/>
</dbReference>
<gene>
    <name evidence="1" type="ORF">PVAP13_7NG160917</name>
</gene>
<dbReference type="Proteomes" id="UP000823388">
    <property type="component" value="Chromosome 7N"/>
</dbReference>
<sequence length="201" mass="22296">MTILVITVDLQCCRCRAKITRDFCIEKVEFEDKLNKVIVRGKFSGEKLSKKICYKADRIVKDITIDRRETSSGHLTSSLVHRTPNAPMPFLRPSVQPSWACAYPPPRPWCPCPPHQACHCSKPPPPPPPRPPPCSCSKDDGCSCGGDKPRPPCHHCGGRPPWPPCSCGARPLICWTTPPPGTCPPWWCDMVTEENPGCSIM</sequence>
<dbReference type="EMBL" id="CM029050">
    <property type="protein sequence ID" value="KAG2565909.1"/>
    <property type="molecule type" value="Genomic_DNA"/>
</dbReference>
<evidence type="ECO:0000313" key="1">
    <source>
        <dbReference type="EMBL" id="KAG2565909.1"/>
    </source>
</evidence>
<comment type="caution">
    <text evidence="1">The sequence shown here is derived from an EMBL/GenBank/DDBJ whole genome shotgun (WGS) entry which is preliminary data.</text>
</comment>